<reference evidence="2" key="2">
    <citation type="submission" date="2022-08" db="EMBL/GenBank/DDBJ databases">
        <title>Novel sulphate-reducing endosymbionts in the free-living metamonad Anaeramoeba.</title>
        <authorList>
            <person name="Jerlstrom-Hultqvist J."/>
            <person name="Cepicka I."/>
            <person name="Gallot-Lavallee L."/>
            <person name="Salas-Leiva D."/>
            <person name="Curtis B.A."/>
            <person name="Zahonova K."/>
            <person name="Pipaliya S."/>
            <person name="Dacks J."/>
            <person name="Roger A.J."/>
        </authorList>
    </citation>
    <scope>NUCLEOTIDE SEQUENCE</scope>
    <source>
        <strain evidence="2">Busselton2</strain>
    </source>
</reference>
<dbReference type="PANTHER" id="PTHR31134">
    <property type="entry name" value="TRANSMEMBRANE PROTEIN 128"/>
    <property type="match status" value="1"/>
</dbReference>
<dbReference type="Proteomes" id="UP001146793">
    <property type="component" value="Unassembled WGS sequence"/>
</dbReference>
<reference evidence="3" key="1">
    <citation type="submission" date="2022-08" db="EMBL/GenBank/DDBJ databases">
        <title>Novel sulfate-reducing endosymbionts in the free-living metamonad Anaeramoeba.</title>
        <authorList>
            <person name="Jerlstrom-Hultqvist J."/>
            <person name="Cepicka I."/>
            <person name="Gallot-Lavallee L."/>
            <person name="Salas-Leiva D."/>
            <person name="Curtis B.A."/>
            <person name="Zahonova K."/>
            <person name="Pipaliya S."/>
            <person name="Dacks J."/>
            <person name="Roger A.J."/>
        </authorList>
    </citation>
    <scope>NUCLEOTIDE SEQUENCE</scope>
    <source>
        <strain evidence="3">Schooner1</strain>
    </source>
</reference>
<proteinExistence type="predicted"/>
<feature type="transmembrane region" description="Helical" evidence="1">
    <location>
        <begin position="156"/>
        <end position="173"/>
    </location>
</feature>
<feature type="transmembrane region" description="Helical" evidence="1">
    <location>
        <begin position="127"/>
        <end position="150"/>
    </location>
</feature>
<sequence length="174" mass="20807">MTSTGLRQRKSQFDKVQQFLDSEELNKLTNDLEKSRNSPEAIRRRKLWKKVRNYLETAFLTITSFAIFYWGGLWSNVTSGEIVSKWLFLFVITFLAFIINVVYYSYYIPYKTKKEFDTDAYFKENPYAWINPIVTGLLSMIFFVLTLWKFYSYKSILIFIVLILTCLNWLPYLP</sequence>
<accession>A0AAV8AIJ6</accession>
<protein>
    <submittedName>
        <fullName evidence="2">Transmembrane protein</fullName>
    </submittedName>
</protein>
<keyword evidence="5" id="KW-1185">Reference proteome</keyword>
<keyword evidence="1" id="KW-0472">Membrane</keyword>
<evidence type="ECO:0000313" key="2">
    <source>
        <dbReference type="EMBL" id="KAJ3452567.1"/>
    </source>
</evidence>
<evidence type="ECO:0000313" key="5">
    <source>
        <dbReference type="Proteomes" id="UP001150062"/>
    </source>
</evidence>
<feature type="transmembrane region" description="Helical" evidence="1">
    <location>
        <begin position="53"/>
        <end position="74"/>
    </location>
</feature>
<gene>
    <name evidence="2" type="ORF">M0812_04339</name>
    <name evidence="3" type="ORF">M0813_03074</name>
</gene>
<evidence type="ECO:0000313" key="3">
    <source>
        <dbReference type="EMBL" id="KAJ6240607.1"/>
    </source>
</evidence>
<evidence type="ECO:0000256" key="1">
    <source>
        <dbReference type="SAM" id="Phobius"/>
    </source>
</evidence>
<dbReference type="EMBL" id="JANTQA010000008">
    <property type="protein sequence ID" value="KAJ3452567.1"/>
    <property type="molecule type" value="Genomic_DNA"/>
</dbReference>
<keyword evidence="1 2" id="KW-0812">Transmembrane</keyword>
<keyword evidence="1" id="KW-1133">Transmembrane helix</keyword>
<dbReference type="InterPro" id="IPR033579">
    <property type="entry name" value="TMEM128"/>
</dbReference>
<dbReference type="PANTHER" id="PTHR31134:SF1">
    <property type="entry name" value="TRANSMEMBRANE PROTEIN 128"/>
    <property type="match status" value="1"/>
</dbReference>
<dbReference type="AlphaFoldDB" id="A0AAV8AIJ6"/>
<dbReference type="Pfam" id="PF20479">
    <property type="entry name" value="TMEM128"/>
    <property type="match status" value="1"/>
</dbReference>
<dbReference type="EMBL" id="JAOAOG010000202">
    <property type="protein sequence ID" value="KAJ6240607.1"/>
    <property type="molecule type" value="Genomic_DNA"/>
</dbReference>
<feature type="transmembrane region" description="Helical" evidence="1">
    <location>
        <begin position="86"/>
        <end position="106"/>
    </location>
</feature>
<evidence type="ECO:0000313" key="4">
    <source>
        <dbReference type="Proteomes" id="UP001146793"/>
    </source>
</evidence>
<name>A0AAV8AIJ6_9EUKA</name>
<dbReference type="Proteomes" id="UP001150062">
    <property type="component" value="Unassembled WGS sequence"/>
</dbReference>
<organism evidence="2 4">
    <name type="scientific">Anaeramoeba flamelloides</name>
    <dbReference type="NCBI Taxonomy" id="1746091"/>
    <lineage>
        <taxon>Eukaryota</taxon>
        <taxon>Metamonada</taxon>
        <taxon>Anaeramoebidae</taxon>
        <taxon>Anaeramoeba</taxon>
    </lineage>
</organism>
<comment type="caution">
    <text evidence="2">The sequence shown here is derived from an EMBL/GenBank/DDBJ whole genome shotgun (WGS) entry which is preliminary data.</text>
</comment>